<dbReference type="PROSITE" id="PS50977">
    <property type="entry name" value="HTH_TETR_2"/>
    <property type="match status" value="1"/>
</dbReference>
<evidence type="ECO:0000256" key="1">
    <source>
        <dbReference type="ARBA" id="ARBA00023015"/>
    </source>
</evidence>
<dbReference type="GO" id="GO:0003677">
    <property type="term" value="F:DNA binding"/>
    <property type="evidence" value="ECO:0007669"/>
    <property type="project" value="UniProtKB-UniRule"/>
</dbReference>
<reference evidence="7 9" key="2">
    <citation type="submission" date="2020-08" db="EMBL/GenBank/DDBJ databases">
        <title>Sequencing the genomes of 1000 actinobacteria strains.</title>
        <authorList>
            <person name="Klenk H.-P."/>
        </authorList>
    </citation>
    <scope>NUCLEOTIDE SEQUENCE [LARGE SCALE GENOMIC DNA]</scope>
    <source>
        <strain evidence="7 9">DSM 21065</strain>
    </source>
</reference>
<dbReference type="EMBL" id="JPXF01000023">
    <property type="protein sequence ID" value="KGJ77569.1"/>
    <property type="molecule type" value="Genomic_DNA"/>
</dbReference>
<evidence type="ECO:0000256" key="3">
    <source>
        <dbReference type="ARBA" id="ARBA00023163"/>
    </source>
</evidence>
<evidence type="ECO:0000313" key="9">
    <source>
        <dbReference type="Proteomes" id="UP000561726"/>
    </source>
</evidence>
<feature type="domain" description="HTH tetR-type" evidence="5">
    <location>
        <begin position="6"/>
        <end position="66"/>
    </location>
</feature>
<keyword evidence="3" id="KW-0804">Transcription</keyword>
<reference evidence="6 8" key="1">
    <citation type="submission" date="2014-08" db="EMBL/GenBank/DDBJ databases">
        <authorList>
            <person name="Sisinthy S."/>
        </authorList>
    </citation>
    <scope>NUCLEOTIDE SEQUENCE [LARGE SCALE GENOMIC DNA]</scope>
    <source>
        <strain evidence="6 8">RuG17</strain>
    </source>
</reference>
<dbReference type="OrthoDB" id="9805134at2"/>
<keyword evidence="2 4" id="KW-0238">DNA-binding</keyword>
<organism evidence="6 8">
    <name type="scientific">Cryobacterium roopkundense</name>
    <dbReference type="NCBI Taxonomy" id="1001240"/>
    <lineage>
        <taxon>Bacteria</taxon>
        <taxon>Bacillati</taxon>
        <taxon>Actinomycetota</taxon>
        <taxon>Actinomycetes</taxon>
        <taxon>Micrococcales</taxon>
        <taxon>Microbacteriaceae</taxon>
        <taxon>Cryobacterium</taxon>
    </lineage>
</organism>
<evidence type="ECO:0000313" key="8">
    <source>
        <dbReference type="Proteomes" id="UP000029864"/>
    </source>
</evidence>
<evidence type="ECO:0000259" key="5">
    <source>
        <dbReference type="PROSITE" id="PS50977"/>
    </source>
</evidence>
<dbReference type="Gene3D" id="1.10.357.10">
    <property type="entry name" value="Tetracycline Repressor, domain 2"/>
    <property type="match status" value="1"/>
</dbReference>
<dbReference type="RefSeq" id="WP_035836068.1">
    <property type="nucleotide sequence ID" value="NZ_JACHBQ010000001.1"/>
</dbReference>
<dbReference type="SUPFAM" id="SSF46689">
    <property type="entry name" value="Homeodomain-like"/>
    <property type="match status" value="1"/>
</dbReference>
<dbReference type="PANTHER" id="PTHR47506:SF1">
    <property type="entry name" value="HTH-TYPE TRANSCRIPTIONAL REGULATOR YJDC"/>
    <property type="match status" value="1"/>
</dbReference>
<sequence>MGRIQSFDADTVVRAARDLFWDRGYDRASLSDLEGATGLNRSSLYNAFGNKRGLFDAAVQDYLDSVIRPRLAVLQSAAPNESALLEYFEGLRRTVATLPKDSPRRGCLLVNCAAGLAGHDDPTRAVIEDYRAELAAALRFAIVSAGLGAEADPAALEARVRTLASLSVSAMLISRVNRDEAVALLATAGAHINEWVGPRA</sequence>
<name>A0A099JGI8_9MICO</name>
<proteinExistence type="predicted"/>
<evidence type="ECO:0000256" key="2">
    <source>
        <dbReference type="ARBA" id="ARBA00023125"/>
    </source>
</evidence>
<dbReference type="AlphaFoldDB" id="A0A099JGI8"/>
<dbReference type="PANTHER" id="PTHR47506">
    <property type="entry name" value="TRANSCRIPTIONAL REGULATORY PROTEIN"/>
    <property type="match status" value="1"/>
</dbReference>
<dbReference type="InterPro" id="IPR036271">
    <property type="entry name" value="Tet_transcr_reg_TetR-rel_C_sf"/>
</dbReference>
<dbReference type="SUPFAM" id="SSF48498">
    <property type="entry name" value="Tetracyclin repressor-like, C-terminal domain"/>
    <property type="match status" value="1"/>
</dbReference>
<dbReference type="STRING" id="1001240.GY21_07265"/>
<keyword evidence="8" id="KW-1185">Reference proteome</keyword>
<evidence type="ECO:0000256" key="4">
    <source>
        <dbReference type="PROSITE-ProRule" id="PRU00335"/>
    </source>
</evidence>
<gene>
    <name evidence="7" type="ORF">BJ997_002265</name>
    <name evidence="6" type="ORF">GY21_07265</name>
</gene>
<dbReference type="PRINTS" id="PR00455">
    <property type="entry name" value="HTHTETR"/>
</dbReference>
<protein>
    <submittedName>
        <fullName evidence="7">AcrR family transcriptional regulator</fullName>
    </submittedName>
    <submittedName>
        <fullName evidence="6">TetR family transcriptional regulator</fullName>
    </submittedName>
</protein>
<comment type="caution">
    <text evidence="6">The sequence shown here is derived from an EMBL/GenBank/DDBJ whole genome shotgun (WGS) entry which is preliminary data.</text>
</comment>
<evidence type="ECO:0000313" key="6">
    <source>
        <dbReference type="EMBL" id="KGJ77569.1"/>
    </source>
</evidence>
<dbReference type="Proteomes" id="UP000029864">
    <property type="component" value="Unassembled WGS sequence"/>
</dbReference>
<dbReference type="EMBL" id="JACHBQ010000001">
    <property type="protein sequence ID" value="MBB5641717.1"/>
    <property type="molecule type" value="Genomic_DNA"/>
</dbReference>
<dbReference type="Pfam" id="PF00440">
    <property type="entry name" value="TetR_N"/>
    <property type="match status" value="1"/>
</dbReference>
<dbReference type="InterPro" id="IPR009057">
    <property type="entry name" value="Homeodomain-like_sf"/>
</dbReference>
<feature type="DNA-binding region" description="H-T-H motif" evidence="4">
    <location>
        <begin position="29"/>
        <end position="48"/>
    </location>
</feature>
<dbReference type="InterPro" id="IPR001647">
    <property type="entry name" value="HTH_TetR"/>
</dbReference>
<dbReference type="Proteomes" id="UP000561726">
    <property type="component" value="Unassembled WGS sequence"/>
</dbReference>
<dbReference type="eggNOG" id="COG1309">
    <property type="taxonomic scope" value="Bacteria"/>
</dbReference>
<evidence type="ECO:0000313" key="7">
    <source>
        <dbReference type="EMBL" id="MBB5641717.1"/>
    </source>
</evidence>
<accession>A0A099JGI8</accession>
<dbReference type="Gene3D" id="1.10.10.60">
    <property type="entry name" value="Homeodomain-like"/>
    <property type="match status" value="1"/>
</dbReference>
<keyword evidence="1" id="KW-0805">Transcription regulation</keyword>